<dbReference type="Pfam" id="PF00135">
    <property type="entry name" value="COesterase"/>
    <property type="match status" value="1"/>
</dbReference>
<comment type="similarity">
    <text evidence="1 3">Belongs to the type-B carboxylesterase/lipase family.</text>
</comment>
<evidence type="ECO:0000256" key="1">
    <source>
        <dbReference type="ARBA" id="ARBA00005964"/>
    </source>
</evidence>
<feature type="signal peptide" evidence="3">
    <location>
        <begin position="1"/>
        <end position="20"/>
    </location>
</feature>
<dbReference type="InterPro" id="IPR002018">
    <property type="entry name" value="CarbesteraseB"/>
</dbReference>
<evidence type="ECO:0000256" key="3">
    <source>
        <dbReference type="RuleBase" id="RU361235"/>
    </source>
</evidence>
<dbReference type="PANTHER" id="PTHR11559">
    <property type="entry name" value="CARBOXYLESTERASE"/>
    <property type="match status" value="1"/>
</dbReference>
<keyword evidence="6" id="KW-1185">Reference proteome</keyword>
<comment type="caution">
    <text evidence="5">The sequence shown here is derived from an EMBL/GenBank/DDBJ whole genome shotgun (WGS) entry which is preliminary data.</text>
</comment>
<evidence type="ECO:0000256" key="2">
    <source>
        <dbReference type="ARBA" id="ARBA00022801"/>
    </source>
</evidence>
<accession>A0A9N9PQZ2</accession>
<dbReference type="InterPro" id="IPR050309">
    <property type="entry name" value="Type-B_Carboxylest/Lipase"/>
</dbReference>
<name>A0A9N9PQZ2_9HELO</name>
<dbReference type="GO" id="GO:0016787">
    <property type="term" value="F:hydrolase activity"/>
    <property type="evidence" value="ECO:0007669"/>
    <property type="project" value="UniProtKB-KW"/>
</dbReference>
<evidence type="ECO:0000313" key="5">
    <source>
        <dbReference type="EMBL" id="CAG8956316.1"/>
    </source>
</evidence>
<dbReference type="InterPro" id="IPR019826">
    <property type="entry name" value="Carboxylesterase_B_AS"/>
</dbReference>
<keyword evidence="2 3" id="KW-0378">Hydrolase</keyword>
<gene>
    <name evidence="5" type="ORF">HYFRA_00003696</name>
</gene>
<dbReference type="EC" id="3.1.1.-" evidence="3"/>
<evidence type="ECO:0000259" key="4">
    <source>
        <dbReference type="Pfam" id="PF00135"/>
    </source>
</evidence>
<keyword evidence="3" id="KW-0732">Signal</keyword>
<dbReference type="InterPro" id="IPR029058">
    <property type="entry name" value="AB_hydrolase_fold"/>
</dbReference>
<reference evidence="5" key="1">
    <citation type="submission" date="2021-07" db="EMBL/GenBank/DDBJ databases">
        <authorList>
            <person name="Durling M."/>
        </authorList>
    </citation>
    <scope>NUCLEOTIDE SEQUENCE</scope>
</reference>
<feature type="domain" description="Carboxylesterase type B" evidence="4">
    <location>
        <begin position="28"/>
        <end position="356"/>
    </location>
</feature>
<dbReference type="AlphaFoldDB" id="A0A9N9PQZ2"/>
<organism evidence="5 6">
    <name type="scientific">Hymenoscyphus fraxineus</name>
    <dbReference type="NCBI Taxonomy" id="746836"/>
    <lineage>
        <taxon>Eukaryota</taxon>
        <taxon>Fungi</taxon>
        <taxon>Dikarya</taxon>
        <taxon>Ascomycota</taxon>
        <taxon>Pezizomycotina</taxon>
        <taxon>Leotiomycetes</taxon>
        <taxon>Helotiales</taxon>
        <taxon>Helotiaceae</taxon>
        <taxon>Hymenoscyphus</taxon>
    </lineage>
</organism>
<dbReference type="SUPFAM" id="SSF53474">
    <property type="entry name" value="alpha/beta-Hydrolases"/>
    <property type="match status" value="1"/>
</dbReference>
<protein>
    <recommendedName>
        <fullName evidence="3">Carboxylic ester hydrolase</fullName>
        <ecNumber evidence="3">3.1.1.-</ecNumber>
    </recommendedName>
</protein>
<sequence length="519" mass="56686">MRLLTFFALTLWCFILPSAAYDVRRSRPVKTTSGVVTGHAARNRTQVSEYLGIRYAQAPVTSLRFEPPLPYLSRVVFNASEYSVDCPSNPSAPVAYPNKTANFDRVFALFTGGEHKPQGEDCLKLNIWAKSNDLKLKAVLVWFHGGRFTLGSANSPFFHGQYMADTEDVIVVTINYRINIFGFSGAPGLTQNTGLLDQRLALEWLRDNISGFGGDPTKMTIFGQSAGGVAVDYHSYAWKSDPIVAGLISHSGTAASFEPSTPAIETKHFNVASELLGCGTGEAAVPCMKAQNITAILAAIARVPVEATGARPPPPFQPTVDNITVFSILGYDELAKAGEFAKLPYLAGNTHNEPGFYKIGAFAQGSNLTDAQWELFELESFTCATAIETAHRAAFSVPTWRYRYFGDWSNLRLYPGSGAYHGSDVEMVLGTAQDVSLIVNSDIEEITSRYMMRAWATYARNPQSGLSDYGWPLYENSGAETLVRLGYNNETTASFVSPQEYDSRCSDLRGKVSDGVGAF</sequence>
<dbReference type="Gene3D" id="3.40.50.1820">
    <property type="entry name" value="alpha/beta hydrolase"/>
    <property type="match status" value="1"/>
</dbReference>
<evidence type="ECO:0000313" key="6">
    <source>
        <dbReference type="Proteomes" id="UP000696280"/>
    </source>
</evidence>
<feature type="chain" id="PRO_5040547764" description="Carboxylic ester hydrolase" evidence="3">
    <location>
        <begin position="21"/>
        <end position="519"/>
    </location>
</feature>
<proteinExistence type="inferred from homology"/>
<dbReference type="EMBL" id="CAJVRL010000070">
    <property type="protein sequence ID" value="CAG8956316.1"/>
    <property type="molecule type" value="Genomic_DNA"/>
</dbReference>
<dbReference type="PROSITE" id="PS00122">
    <property type="entry name" value="CARBOXYLESTERASE_B_1"/>
    <property type="match status" value="1"/>
</dbReference>
<dbReference type="Proteomes" id="UP000696280">
    <property type="component" value="Unassembled WGS sequence"/>
</dbReference>
<dbReference type="OrthoDB" id="408631at2759"/>